<dbReference type="OrthoDB" id="9806565at2"/>
<protein>
    <submittedName>
        <fullName evidence="2">Dehydrogenase (Flavoprotein)</fullName>
    </submittedName>
</protein>
<dbReference type="Gene3D" id="3.30.9.100">
    <property type="match status" value="1"/>
</dbReference>
<proteinExistence type="predicted"/>
<dbReference type="STRING" id="634771.SAMN04488128_102716"/>
<organism evidence="2 3">
    <name type="scientific">Chitinophaga eiseniae</name>
    <dbReference type="NCBI Taxonomy" id="634771"/>
    <lineage>
        <taxon>Bacteria</taxon>
        <taxon>Pseudomonadati</taxon>
        <taxon>Bacteroidota</taxon>
        <taxon>Chitinophagia</taxon>
        <taxon>Chitinophagales</taxon>
        <taxon>Chitinophagaceae</taxon>
        <taxon>Chitinophaga</taxon>
    </lineage>
</organism>
<dbReference type="Gene3D" id="3.50.50.60">
    <property type="entry name" value="FAD/NAD(P)-binding domain"/>
    <property type="match status" value="1"/>
</dbReference>
<evidence type="ECO:0000313" key="2">
    <source>
        <dbReference type="EMBL" id="SKA09334.1"/>
    </source>
</evidence>
<evidence type="ECO:0000259" key="1">
    <source>
        <dbReference type="Pfam" id="PF01494"/>
    </source>
</evidence>
<accession>A0A1T4R029</accession>
<dbReference type="GO" id="GO:0071949">
    <property type="term" value="F:FAD binding"/>
    <property type="evidence" value="ECO:0007669"/>
    <property type="project" value="InterPro"/>
</dbReference>
<dbReference type="InterPro" id="IPR036188">
    <property type="entry name" value="FAD/NAD-bd_sf"/>
</dbReference>
<dbReference type="NCBIfam" id="NF038171">
    <property type="entry name" value="maturase_LodB"/>
    <property type="match status" value="1"/>
</dbReference>
<dbReference type="Proteomes" id="UP000190367">
    <property type="component" value="Unassembled WGS sequence"/>
</dbReference>
<gene>
    <name evidence="2" type="ORF">SAMN04488128_102716</name>
</gene>
<evidence type="ECO:0000313" key="3">
    <source>
        <dbReference type="Proteomes" id="UP000190367"/>
    </source>
</evidence>
<reference evidence="3" key="1">
    <citation type="submission" date="2017-02" db="EMBL/GenBank/DDBJ databases">
        <authorList>
            <person name="Varghese N."/>
            <person name="Submissions S."/>
        </authorList>
    </citation>
    <scope>NUCLEOTIDE SEQUENCE [LARGE SCALE GENOMIC DNA]</scope>
    <source>
        <strain evidence="3">DSM 22224</strain>
    </source>
</reference>
<dbReference type="PANTHER" id="PTHR43747">
    <property type="entry name" value="FAD-BINDING PROTEIN"/>
    <property type="match status" value="1"/>
</dbReference>
<dbReference type="PRINTS" id="PR00420">
    <property type="entry name" value="RNGMNOXGNASE"/>
</dbReference>
<dbReference type="PANTHER" id="PTHR43747:SF1">
    <property type="entry name" value="SLR1998 PROTEIN"/>
    <property type="match status" value="1"/>
</dbReference>
<dbReference type="InterPro" id="IPR002938">
    <property type="entry name" value="FAD-bd"/>
</dbReference>
<dbReference type="AlphaFoldDB" id="A0A1T4R029"/>
<sequence>MQSIHTDIFITGGGPAGTAAALCLLTHTTCKVVVAETSAYDNVRVGEHVDASIFRLLEYLDIPRNTFDDTGIQEGYNSEAAWGSDRLVSRHSIYTAEGRSYQLDRHLFDSFLATQVAARGGQLFPRTRALHYQQNADSHWTILLQHETKGQFEVHAKFLMDATGRQAQVCRHLGIPGKKYDQLTGIGAYLQSDTTHTPEQKILLETTAEGWWYYAAMPGNRMVATFFTDSDLVKQHQWQQPDNWNRLLASTKHLLPLTRGSHAYGKPWVRNAFTQMTDTSTIKNFLAAGDAALSFDPISSMGIGFAISSACHAALAANLQLQRDAAGIISYHKDLQQHFQQYLQIKAAFYRKEQRWKTSAFWTRRTERVADTVSIVPGG</sequence>
<dbReference type="InterPro" id="IPR050816">
    <property type="entry name" value="Flavin-dep_Halogenase_NPB"/>
</dbReference>
<dbReference type="RefSeq" id="WP_078669233.1">
    <property type="nucleotide sequence ID" value="NZ_FUWZ01000002.1"/>
</dbReference>
<dbReference type="EMBL" id="FUWZ01000002">
    <property type="protein sequence ID" value="SKA09334.1"/>
    <property type="molecule type" value="Genomic_DNA"/>
</dbReference>
<name>A0A1T4R029_9BACT</name>
<dbReference type="Pfam" id="PF01494">
    <property type="entry name" value="FAD_binding_3"/>
    <property type="match status" value="1"/>
</dbReference>
<dbReference type="SUPFAM" id="SSF51905">
    <property type="entry name" value="FAD/NAD(P)-binding domain"/>
    <property type="match status" value="1"/>
</dbReference>
<keyword evidence="3" id="KW-1185">Reference proteome</keyword>
<feature type="domain" description="FAD-binding" evidence="1">
    <location>
        <begin position="6"/>
        <end position="344"/>
    </location>
</feature>